<dbReference type="EMBL" id="JBHSKS010000018">
    <property type="protein sequence ID" value="MFC5193406.1"/>
    <property type="molecule type" value="Genomic_DNA"/>
</dbReference>
<organism evidence="1 2">
    <name type="scientific">Algoriphagus aquatilis</name>
    <dbReference type="NCBI Taxonomy" id="490186"/>
    <lineage>
        <taxon>Bacteria</taxon>
        <taxon>Pseudomonadati</taxon>
        <taxon>Bacteroidota</taxon>
        <taxon>Cytophagia</taxon>
        <taxon>Cytophagales</taxon>
        <taxon>Cyclobacteriaceae</taxon>
        <taxon>Algoriphagus</taxon>
    </lineage>
</organism>
<evidence type="ECO:0008006" key="3">
    <source>
        <dbReference type="Google" id="ProtNLM"/>
    </source>
</evidence>
<reference evidence="2" key="1">
    <citation type="journal article" date="2019" name="Int. J. Syst. Evol. Microbiol.">
        <title>The Global Catalogue of Microorganisms (GCM) 10K type strain sequencing project: providing services to taxonomists for standard genome sequencing and annotation.</title>
        <authorList>
            <consortium name="The Broad Institute Genomics Platform"/>
            <consortium name="The Broad Institute Genome Sequencing Center for Infectious Disease"/>
            <person name="Wu L."/>
            <person name="Ma J."/>
        </authorList>
    </citation>
    <scope>NUCLEOTIDE SEQUENCE [LARGE SCALE GENOMIC DNA]</scope>
    <source>
        <strain evidence="2">CGMCC 1.7030</strain>
    </source>
</reference>
<gene>
    <name evidence="1" type="ORF">ACFPIK_16660</name>
</gene>
<evidence type="ECO:0000313" key="2">
    <source>
        <dbReference type="Proteomes" id="UP001596163"/>
    </source>
</evidence>
<accession>A0ABW0C135</accession>
<dbReference type="Proteomes" id="UP001596163">
    <property type="component" value="Unassembled WGS sequence"/>
</dbReference>
<protein>
    <recommendedName>
        <fullName evidence="3">Natural product</fullName>
    </recommendedName>
</protein>
<comment type="caution">
    <text evidence="1">The sequence shown here is derived from an EMBL/GenBank/DDBJ whole genome shotgun (WGS) entry which is preliminary data.</text>
</comment>
<sequence>MKKLNFEKLKYSSEEILQRNQMAKIYGGEDPRNNGHWYCTCGNGPAFLVYITDGTDPTFVANCGEEMALCSGA</sequence>
<dbReference type="RefSeq" id="WP_377917324.1">
    <property type="nucleotide sequence ID" value="NZ_JBHSKS010000018.1"/>
</dbReference>
<evidence type="ECO:0000313" key="1">
    <source>
        <dbReference type="EMBL" id="MFC5193406.1"/>
    </source>
</evidence>
<keyword evidence="2" id="KW-1185">Reference proteome</keyword>
<name>A0ABW0C135_9BACT</name>
<proteinExistence type="predicted"/>